<comment type="caution">
    <text evidence="5">The sequence shown here is derived from an EMBL/GenBank/DDBJ whole genome shotgun (WGS) entry which is preliminary data.</text>
</comment>
<organism evidence="5 6">
    <name type="scientific">Paenimyroides ceti</name>
    <dbReference type="NCBI Taxonomy" id="395087"/>
    <lineage>
        <taxon>Bacteria</taxon>
        <taxon>Pseudomonadati</taxon>
        <taxon>Bacteroidota</taxon>
        <taxon>Flavobacteriia</taxon>
        <taxon>Flavobacteriales</taxon>
        <taxon>Flavobacteriaceae</taxon>
        <taxon>Paenimyroides</taxon>
    </lineage>
</organism>
<reference evidence="6" key="1">
    <citation type="journal article" date="2019" name="Int. J. Syst. Evol. Microbiol.">
        <title>The Global Catalogue of Microorganisms (GCM) 10K type strain sequencing project: providing services to taxonomists for standard genome sequencing and annotation.</title>
        <authorList>
            <consortium name="The Broad Institute Genomics Platform"/>
            <consortium name="The Broad Institute Genome Sequencing Center for Infectious Disease"/>
            <person name="Wu L."/>
            <person name="Ma J."/>
        </authorList>
    </citation>
    <scope>NUCLEOTIDE SEQUENCE [LARGE SCALE GENOMIC DNA]</scope>
    <source>
        <strain evidence="6">CECT 7184</strain>
    </source>
</reference>
<dbReference type="RefSeq" id="WP_290362633.1">
    <property type="nucleotide sequence ID" value="NZ_JAUFQU010000001.1"/>
</dbReference>
<keyword evidence="3" id="KW-0804">Transcription</keyword>
<dbReference type="PANTHER" id="PTHR47893:SF1">
    <property type="entry name" value="REGULATORY PROTEIN PCHR"/>
    <property type="match status" value="1"/>
</dbReference>
<gene>
    <name evidence="5" type="ORF">QW060_05410</name>
</gene>
<keyword evidence="1" id="KW-0805">Transcription regulation</keyword>
<dbReference type="PRINTS" id="PR00032">
    <property type="entry name" value="HTHARAC"/>
</dbReference>
<name>A0ABT8CQE8_9FLAO</name>
<sequence length="318" mass="36368">MRIEIKSRDGIGMLAAFAEQVGGNVINGRVDVPEKFGTGFMQGYSFDERLRMMIVRYELHRDFAVSRKNQPANMLLFNFQHIITSSQTQTGTKLQPSVQITTQGLNAELFVPKNTIQNSISLSIDAEYLRELIGVRIDHPLINSILDNKQPLLFEEFISVPLLKVVEDIVSSKVPALLQDFYYKLKSQELICQLLISLVRRDEKKVYGFNTADIKMLYKVKDRLLQNIEKAPTIAELSNFSGMSETKLKRLFHQVFGKSIFQYFQNSRMQEAARLLKKGLSVSEVGYQLGFSNLGHFTKVFEQVIGVKPKRYSKLKDN</sequence>
<dbReference type="InterPro" id="IPR018062">
    <property type="entry name" value="HTH_AraC-typ_CS"/>
</dbReference>
<dbReference type="SMART" id="SM00342">
    <property type="entry name" value="HTH_ARAC"/>
    <property type="match status" value="1"/>
</dbReference>
<evidence type="ECO:0000256" key="3">
    <source>
        <dbReference type="ARBA" id="ARBA00023163"/>
    </source>
</evidence>
<dbReference type="InterPro" id="IPR018060">
    <property type="entry name" value="HTH_AraC"/>
</dbReference>
<dbReference type="Gene3D" id="1.10.10.60">
    <property type="entry name" value="Homeodomain-like"/>
    <property type="match status" value="1"/>
</dbReference>
<dbReference type="PROSITE" id="PS01124">
    <property type="entry name" value="HTH_ARAC_FAMILY_2"/>
    <property type="match status" value="1"/>
</dbReference>
<evidence type="ECO:0000313" key="6">
    <source>
        <dbReference type="Proteomes" id="UP001242368"/>
    </source>
</evidence>
<proteinExistence type="predicted"/>
<keyword evidence="6" id="KW-1185">Reference proteome</keyword>
<dbReference type="PROSITE" id="PS00041">
    <property type="entry name" value="HTH_ARAC_FAMILY_1"/>
    <property type="match status" value="1"/>
</dbReference>
<feature type="domain" description="HTH araC/xylS-type" evidence="4">
    <location>
        <begin position="218"/>
        <end position="315"/>
    </location>
</feature>
<evidence type="ECO:0000256" key="1">
    <source>
        <dbReference type="ARBA" id="ARBA00023015"/>
    </source>
</evidence>
<dbReference type="InterPro" id="IPR009057">
    <property type="entry name" value="Homeodomain-like_sf"/>
</dbReference>
<evidence type="ECO:0000256" key="2">
    <source>
        <dbReference type="ARBA" id="ARBA00023125"/>
    </source>
</evidence>
<dbReference type="InterPro" id="IPR053142">
    <property type="entry name" value="PchR_regulatory_protein"/>
</dbReference>
<evidence type="ECO:0000259" key="4">
    <source>
        <dbReference type="PROSITE" id="PS01124"/>
    </source>
</evidence>
<dbReference type="EMBL" id="JAUFQU010000001">
    <property type="protein sequence ID" value="MDN3706565.1"/>
    <property type="molecule type" value="Genomic_DNA"/>
</dbReference>
<protein>
    <submittedName>
        <fullName evidence="5">AraC family transcriptional regulator</fullName>
    </submittedName>
</protein>
<dbReference type="PANTHER" id="PTHR47893">
    <property type="entry name" value="REGULATORY PROTEIN PCHR"/>
    <property type="match status" value="1"/>
</dbReference>
<keyword evidence="2" id="KW-0238">DNA-binding</keyword>
<accession>A0ABT8CQE8</accession>
<evidence type="ECO:0000313" key="5">
    <source>
        <dbReference type="EMBL" id="MDN3706565.1"/>
    </source>
</evidence>
<dbReference type="Proteomes" id="UP001242368">
    <property type="component" value="Unassembled WGS sequence"/>
</dbReference>
<dbReference type="InterPro" id="IPR020449">
    <property type="entry name" value="Tscrpt_reg_AraC-type_HTH"/>
</dbReference>
<dbReference type="Pfam" id="PF12833">
    <property type="entry name" value="HTH_18"/>
    <property type="match status" value="1"/>
</dbReference>
<dbReference type="SUPFAM" id="SSF46689">
    <property type="entry name" value="Homeodomain-like"/>
    <property type="match status" value="2"/>
</dbReference>